<keyword evidence="2" id="KW-1185">Reference proteome</keyword>
<reference evidence="1 2" key="2">
    <citation type="journal article" date="2022" name="Mol. Ecol. Resour.">
        <title>The genomes of chicory, endive, great burdock and yacon provide insights into Asteraceae paleo-polyploidization history and plant inulin production.</title>
        <authorList>
            <person name="Fan W."/>
            <person name="Wang S."/>
            <person name="Wang H."/>
            <person name="Wang A."/>
            <person name="Jiang F."/>
            <person name="Liu H."/>
            <person name="Zhao H."/>
            <person name="Xu D."/>
            <person name="Zhang Y."/>
        </authorList>
    </citation>
    <scope>NUCLEOTIDE SEQUENCE [LARGE SCALE GENOMIC DNA]</scope>
    <source>
        <strain evidence="2">cv. Yunnan</strain>
        <tissue evidence="1">Leaves</tissue>
    </source>
</reference>
<proteinExistence type="predicted"/>
<dbReference type="Proteomes" id="UP001056120">
    <property type="component" value="Linkage Group LG02"/>
</dbReference>
<accession>A0ACB9JZ80</accession>
<evidence type="ECO:0000313" key="2">
    <source>
        <dbReference type="Proteomes" id="UP001056120"/>
    </source>
</evidence>
<dbReference type="EMBL" id="CM042019">
    <property type="protein sequence ID" value="KAI3825351.1"/>
    <property type="molecule type" value="Genomic_DNA"/>
</dbReference>
<protein>
    <submittedName>
        <fullName evidence="1">Uncharacterized protein</fullName>
    </submittedName>
</protein>
<sequence>MKAMCLTIQKVIYLNSINISEETEESEPCPSDYESDEDEPIPPLPYQYSQGFHTGFHDLNVEGTGMDEDYMPVDHFHEDEMRFWNEKANELCSNMYFTCKKQVDHAVRLWNVAQNQEIFMENSRPDVY</sequence>
<name>A0ACB9JZ80_9ASTR</name>
<gene>
    <name evidence="1" type="ORF">L1987_06834</name>
</gene>
<reference evidence="2" key="1">
    <citation type="journal article" date="2022" name="Mol. Ecol. Resour.">
        <title>The genomes of chicory, endive, great burdock and yacon provide insights into Asteraceae palaeo-polyploidization history and plant inulin production.</title>
        <authorList>
            <person name="Fan W."/>
            <person name="Wang S."/>
            <person name="Wang H."/>
            <person name="Wang A."/>
            <person name="Jiang F."/>
            <person name="Liu H."/>
            <person name="Zhao H."/>
            <person name="Xu D."/>
            <person name="Zhang Y."/>
        </authorList>
    </citation>
    <scope>NUCLEOTIDE SEQUENCE [LARGE SCALE GENOMIC DNA]</scope>
    <source>
        <strain evidence="2">cv. Yunnan</strain>
    </source>
</reference>
<comment type="caution">
    <text evidence="1">The sequence shown here is derived from an EMBL/GenBank/DDBJ whole genome shotgun (WGS) entry which is preliminary data.</text>
</comment>
<organism evidence="1 2">
    <name type="scientific">Smallanthus sonchifolius</name>
    <dbReference type="NCBI Taxonomy" id="185202"/>
    <lineage>
        <taxon>Eukaryota</taxon>
        <taxon>Viridiplantae</taxon>
        <taxon>Streptophyta</taxon>
        <taxon>Embryophyta</taxon>
        <taxon>Tracheophyta</taxon>
        <taxon>Spermatophyta</taxon>
        <taxon>Magnoliopsida</taxon>
        <taxon>eudicotyledons</taxon>
        <taxon>Gunneridae</taxon>
        <taxon>Pentapetalae</taxon>
        <taxon>asterids</taxon>
        <taxon>campanulids</taxon>
        <taxon>Asterales</taxon>
        <taxon>Asteraceae</taxon>
        <taxon>Asteroideae</taxon>
        <taxon>Heliantheae alliance</taxon>
        <taxon>Millerieae</taxon>
        <taxon>Smallanthus</taxon>
    </lineage>
</organism>
<evidence type="ECO:0000313" key="1">
    <source>
        <dbReference type="EMBL" id="KAI3825351.1"/>
    </source>
</evidence>